<organism evidence="10 11">
    <name type="scientific">Candidatus Neomicrothrix parvicella RN1</name>
    <dbReference type="NCBI Taxonomy" id="1229780"/>
    <lineage>
        <taxon>Bacteria</taxon>
        <taxon>Bacillati</taxon>
        <taxon>Actinomycetota</taxon>
        <taxon>Acidimicrobiia</taxon>
        <taxon>Acidimicrobiales</taxon>
        <taxon>Microthrixaceae</taxon>
        <taxon>Candidatus Neomicrothrix</taxon>
    </lineage>
</organism>
<keyword evidence="3" id="KW-0328">Glycosyltransferase</keyword>
<dbReference type="HOGENOM" id="CLU_447382_0_0_11"/>
<keyword evidence="11" id="KW-1185">Reference proteome</keyword>
<evidence type="ECO:0000256" key="3">
    <source>
        <dbReference type="ARBA" id="ARBA00022676"/>
    </source>
</evidence>
<feature type="transmembrane region" description="Helical" evidence="8">
    <location>
        <begin position="20"/>
        <end position="42"/>
    </location>
</feature>
<dbReference type="AlphaFoldDB" id="R4Z3W1"/>
<feature type="transmembrane region" description="Helical" evidence="8">
    <location>
        <begin position="116"/>
        <end position="134"/>
    </location>
</feature>
<keyword evidence="6 8" id="KW-1133">Transmembrane helix</keyword>
<name>R4Z3W1_9ACTN</name>
<evidence type="ECO:0000256" key="5">
    <source>
        <dbReference type="ARBA" id="ARBA00022692"/>
    </source>
</evidence>
<sequence length="610" mass="65080">MPIAPLPPGSSADAPTGGFFRRWVGIATALGAAVVLLDILVVRPQCPKDTVRPGCFAVVGDALGLLSMARLLSWGKFFISPALYELAGGIEAPFVGKPPALVGYMGAVLWLSERPLVVQALIVMVVGAAVAWVFRNRWKHPARRVAEVAVPILVVVSFLADRPTMLARVATSAIALLAIPAVAMVGRRLADERVGVVAAFLVALAPAVWVNASMLTVESLYIVALPMVLLATLRAFDSPTTARYAQLGAAMMVLSFTRLEGAAVVLALLVGLVITNHRTERIGRRVGLAVMALMIVVVPLVGWSTMNAMRQGRNAGVSPGGGSVLWSGACDEVVYGELRGFWTLCPVEETIKEPVVLTEAVDDAIGMTGYAEKVLDPNNESLSRALDRPARSSSTPLVTSEGVRAEYARVMGRLPDGRRGVGIWVDGRPVGDPDMMLQPGDFLQVGPNALSGFSEAEMDAGAGVRAIRYYKERPKELPMLAAARVGRAVGAYRPVQTVRLDSLVEGRGAWQPWAAMVFWWASLPLAVMGWLRLRGRRPLWPFGTLSIVVIGTVAISLGIPRYRLGLDVVACVLAAVPIAAWIGRRWPATGPTLSEQLAAEPETVESSAET</sequence>
<comment type="subcellular location">
    <subcellularLocation>
        <location evidence="1">Cell membrane</location>
        <topology evidence="1">Multi-pass membrane protein</topology>
    </subcellularLocation>
</comment>
<dbReference type="GO" id="GO:0009103">
    <property type="term" value="P:lipopolysaccharide biosynthetic process"/>
    <property type="evidence" value="ECO:0007669"/>
    <property type="project" value="UniProtKB-ARBA"/>
</dbReference>
<feature type="transmembrane region" description="Helical" evidence="8">
    <location>
        <begin position="564"/>
        <end position="583"/>
    </location>
</feature>
<comment type="caution">
    <text evidence="10">The sequence shown here is derived from an EMBL/GenBank/DDBJ whole genome shotgun (WGS) entry which is preliminary data.</text>
</comment>
<feature type="transmembrane region" description="Helical" evidence="8">
    <location>
        <begin position="218"/>
        <end position="236"/>
    </location>
</feature>
<evidence type="ECO:0000256" key="4">
    <source>
        <dbReference type="ARBA" id="ARBA00022679"/>
    </source>
</evidence>
<accession>R4Z3W1</accession>
<evidence type="ECO:0000256" key="8">
    <source>
        <dbReference type="SAM" id="Phobius"/>
    </source>
</evidence>
<gene>
    <name evidence="10" type="ORF">BN381_20076</name>
</gene>
<feature type="transmembrane region" description="Helical" evidence="8">
    <location>
        <begin position="513"/>
        <end position="533"/>
    </location>
</feature>
<keyword evidence="4" id="KW-0808">Transferase</keyword>
<feature type="transmembrane region" description="Helical" evidence="8">
    <location>
        <begin position="166"/>
        <end position="186"/>
    </location>
</feature>
<evidence type="ECO:0000259" key="9">
    <source>
        <dbReference type="Pfam" id="PF13231"/>
    </source>
</evidence>
<evidence type="ECO:0000256" key="7">
    <source>
        <dbReference type="ARBA" id="ARBA00023136"/>
    </source>
</evidence>
<dbReference type="RefSeq" id="WP_012225577.1">
    <property type="nucleotide sequence ID" value="NZ_HG422565.1"/>
</dbReference>
<dbReference type="EMBL" id="CANL01000012">
    <property type="protein sequence ID" value="CCM63252.1"/>
    <property type="molecule type" value="Genomic_DNA"/>
</dbReference>
<feature type="domain" description="Glycosyltransferase RgtA/B/C/D-like" evidence="9">
    <location>
        <begin position="166"/>
        <end position="303"/>
    </location>
</feature>
<feature type="transmembrane region" description="Helical" evidence="8">
    <location>
        <begin position="539"/>
        <end position="557"/>
    </location>
</feature>
<keyword evidence="2" id="KW-1003">Cell membrane</keyword>
<proteinExistence type="predicted"/>
<reference evidence="10 11" key="1">
    <citation type="journal article" date="2013" name="ISME J.">
        <title>Metabolic model for the filamentous 'Candidatus Microthrix parvicella' based on genomic and metagenomic analyses.</title>
        <authorList>
            <person name="Jon McIlroy S."/>
            <person name="Kristiansen R."/>
            <person name="Albertsen M."/>
            <person name="Michael Karst S."/>
            <person name="Rossetti S."/>
            <person name="Lund Nielsen J."/>
            <person name="Tandoi V."/>
            <person name="James Seviour R."/>
            <person name="Nielsen P.H."/>
        </authorList>
    </citation>
    <scope>NUCLEOTIDE SEQUENCE [LARGE SCALE GENOMIC DNA]</scope>
    <source>
        <strain evidence="10 11">RN1</strain>
    </source>
</reference>
<evidence type="ECO:0000256" key="1">
    <source>
        <dbReference type="ARBA" id="ARBA00004651"/>
    </source>
</evidence>
<evidence type="ECO:0000313" key="10">
    <source>
        <dbReference type="EMBL" id="CCM63252.1"/>
    </source>
</evidence>
<dbReference type="PANTHER" id="PTHR33908">
    <property type="entry name" value="MANNOSYLTRANSFERASE YKCB-RELATED"/>
    <property type="match status" value="1"/>
</dbReference>
<evidence type="ECO:0000256" key="6">
    <source>
        <dbReference type="ARBA" id="ARBA00022989"/>
    </source>
</evidence>
<feature type="transmembrane region" description="Helical" evidence="8">
    <location>
        <begin position="54"/>
        <end position="73"/>
    </location>
</feature>
<dbReference type="Proteomes" id="UP000018291">
    <property type="component" value="Unassembled WGS sequence"/>
</dbReference>
<dbReference type="GO" id="GO:0016763">
    <property type="term" value="F:pentosyltransferase activity"/>
    <property type="evidence" value="ECO:0007669"/>
    <property type="project" value="TreeGrafter"/>
</dbReference>
<evidence type="ECO:0000256" key="2">
    <source>
        <dbReference type="ARBA" id="ARBA00022475"/>
    </source>
</evidence>
<dbReference type="InterPro" id="IPR050297">
    <property type="entry name" value="LipidA_mod_glycosyltrf_83"/>
</dbReference>
<protein>
    <recommendedName>
        <fullName evidence="9">Glycosyltransferase RgtA/B/C/D-like domain-containing protein</fullName>
    </recommendedName>
</protein>
<keyword evidence="7 8" id="KW-0472">Membrane</keyword>
<dbReference type="PANTHER" id="PTHR33908:SF11">
    <property type="entry name" value="MEMBRANE PROTEIN"/>
    <property type="match status" value="1"/>
</dbReference>
<dbReference type="STRING" id="1229780.BN381_20076"/>
<feature type="transmembrane region" description="Helical" evidence="8">
    <location>
        <begin position="193"/>
        <end position="212"/>
    </location>
</feature>
<keyword evidence="5 8" id="KW-0812">Transmembrane</keyword>
<feature type="transmembrane region" description="Helical" evidence="8">
    <location>
        <begin position="286"/>
        <end position="303"/>
    </location>
</feature>
<feature type="transmembrane region" description="Helical" evidence="8">
    <location>
        <begin position="248"/>
        <end position="274"/>
    </location>
</feature>
<dbReference type="GO" id="GO:0005886">
    <property type="term" value="C:plasma membrane"/>
    <property type="evidence" value="ECO:0007669"/>
    <property type="project" value="UniProtKB-SubCell"/>
</dbReference>
<dbReference type="InterPro" id="IPR038731">
    <property type="entry name" value="RgtA/B/C-like"/>
</dbReference>
<dbReference type="Pfam" id="PF13231">
    <property type="entry name" value="PMT_2"/>
    <property type="match status" value="1"/>
</dbReference>
<evidence type="ECO:0000313" key="11">
    <source>
        <dbReference type="Proteomes" id="UP000018291"/>
    </source>
</evidence>